<protein>
    <submittedName>
        <fullName evidence="6">NitT/TauT family transport system substrate-binding protein</fullName>
    </submittedName>
</protein>
<dbReference type="SUPFAM" id="SSF53850">
    <property type="entry name" value="Periplasmic binding protein-like II"/>
    <property type="match status" value="1"/>
</dbReference>
<evidence type="ECO:0000256" key="4">
    <source>
        <dbReference type="SAM" id="SignalP"/>
    </source>
</evidence>
<dbReference type="AlphaFoldDB" id="A0A1I7NWE5"/>
<dbReference type="STRING" id="51670.SAMN04488557_3951"/>
<evidence type="ECO:0000256" key="1">
    <source>
        <dbReference type="ARBA" id="ARBA00004418"/>
    </source>
</evidence>
<sequence length="354" mass="38327">MKRTILAAVLAFAALLQAGTQSVHAAEKPTFKLGWIVFTPWMPWGYAQQSGVLKKWADKYNVNIELVQLNDYVESLNQYSAGGLDGVLGSIADVYSIPVANGVDTTIFPIDYSNGADAVILKGKDKLTDIKGQTVNLVEFSVSHYLLDRALETANLKHDDVKRVNTSDADFVAAYKSPDVSAIVAWNPQVEQIQSSGDAHIVFDSAKINGEIFESVLLRTSKLKENPDVAKALLGAWYETVGIINGTSPERAGVIKSLATASATDVAGYEQQLKSVVIFSDAKAALAFAERPETKDTLVRVRDFAHRYNLLGKDVKDANAIGIELPNGEVVGDSKNVLLRFDRSVLELAAAGKL</sequence>
<evidence type="ECO:0000256" key="2">
    <source>
        <dbReference type="ARBA" id="ARBA00010742"/>
    </source>
</evidence>
<dbReference type="PANTHER" id="PTHR30024:SF47">
    <property type="entry name" value="TAURINE-BINDING PERIPLASMIC PROTEIN"/>
    <property type="match status" value="1"/>
</dbReference>
<dbReference type="Proteomes" id="UP000199423">
    <property type="component" value="Unassembled WGS sequence"/>
</dbReference>
<keyword evidence="7" id="KW-1185">Reference proteome</keyword>
<evidence type="ECO:0000259" key="5">
    <source>
        <dbReference type="Pfam" id="PF09084"/>
    </source>
</evidence>
<dbReference type="NCBIfam" id="TIGR03427">
    <property type="entry name" value="ABC_peri_uca"/>
    <property type="match status" value="1"/>
</dbReference>
<feature type="domain" description="SsuA/THI5-like" evidence="5">
    <location>
        <begin position="125"/>
        <end position="236"/>
    </location>
</feature>
<accession>A0A1I7NWE5</accession>
<evidence type="ECO:0000313" key="7">
    <source>
        <dbReference type="Proteomes" id="UP000199423"/>
    </source>
</evidence>
<feature type="chain" id="PRO_5011573545" evidence="4">
    <location>
        <begin position="26"/>
        <end position="354"/>
    </location>
</feature>
<dbReference type="InterPro" id="IPR017793">
    <property type="entry name" value="ABC_transptr_urea-assoc_sub-bd"/>
</dbReference>
<dbReference type="EMBL" id="FPCH01000004">
    <property type="protein sequence ID" value="SFV38934.1"/>
    <property type="molecule type" value="Genomic_DNA"/>
</dbReference>
<proteinExistence type="inferred from homology"/>
<comment type="similarity">
    <text evidence="2">Belongs to the bacterial solute-binding protein SsuA/TauA family.</text>
</comment>
<comment type="subcellular location">
    <subcellularLocation>
        <location evidence="1">Periplasm</location>
    </subcellularLocation>
</comment>
<feature type="signal peptide" evidence="4">
    <location>
        <begin position="1"/>
        <end position="25"/>
    </location>
</feature>
<reference evidence="7" key="1">
    <citation type="submission" date="2016-10" db="EMBL/GenBank/DDBJ databases">
        <authorList>
            <person name="Varghese N."/>
            <person name="Submissions S."/>
        </authorList>
    </citation>
    <scope>NUCLEOTIDE SEQUENCE [LARGE SCALE GENOMIC DNA]</scope>
    <source>
        <strain evidence="7">DSM 1565</strain>
    </source>
</reference>
<evidence type="ECO:0000313" key="6">
    <source>
        <dbReference type="EMBL" id="SFV38934.1"/>
    </source>
</evidence>
<evidence type="ECO:0000256" key="3">
    <source>
        <dbReference type="ARBA" id="ARBA00022729"/>
    </source>
</evidence>
<dbReference type="Gene3D" id="3.40.190.10">
    <property type="entry name" value="Periplasmic binding protein-like II"/>
    <property type="match status" value="2"/>
</dbReference>
<dbReference type="OrthoDB" id="5292144at2"/>
<dbReference type="PANTHER" id="PTHR30024">
    <property type="entry name" value="ALIPHATIC SULFONATES-BINDING PROTEIN-RELATED"/>
    <property type="match status" value="1"/>
</dbReference>
<dbReference type="RefSeq" id="WP_092869442.1">
    <property type="nucleotide sequence ID" value="NZ_FPCH01000004.1"/>
</dbReference>
<organism evidence="6 7">
    <name type="scientific">Hyphomicrobium facile</name>
    <dbReference type="NCBI Taxonomy" id="51670"/>
    <lineage>
        <taxon>Bacteria</taxon>
        <taxon>Pseudomonadati</taxon>
        <taxon>Pseudomonadota</taxon>
        <taxon>Alphaproteobacteria</taxon>
        <taxon>Hyphomicrobiales</taxon>
        <taxon>Hyphomicrobiaceae</taxon>
        <taxon>Hyphomicrobium</taxon>
    </lineage>
</organism>
<dbReference type="Pfam" id="PF09084">
    <property type="entry name" value="NMT1"/>
    <property type="match status" value="1"/>
</dbReference>
<name>A0A1I7NWE5_9HYPH</name>
<dbReference type="InterPro" id="IPR015168">
    <property type="entry name" value="SsuA/THI5"/>
</dbReference>
<dbReference type="GO" id="GO:0042597">
    <property type="term" value="C:periplasmic space"/>
    <property type="evidence" value="ECO:0007669"/>
    <property type="project" value="UniProtKB-SubCell"/>
</dbReference>
<keyword evidence="3 4" id="KW-0732">Signal</keyword>
<gene>
    <name evidence="6" type="ORF">SAMN04488557_3951</name>
</gene>